<protein>
    <recommendedName>
        <fullName evidence="4">Tetratrico peptide repeat group 5 domain-containing protein</fullName>
    </recommendedName>
</protein>
<dbReference type="RefSeq" id="WP_343904243.1">
    <property type="nucleotide sequence ID" value="NZ_BAAAIS010000002.1"/>
</dbReference>
<evidence type="ECO:0000313" key="2">
    <source>
        <dbReference type="EMBL" id="MFD1835032.1"/>
    </source>
</evidence>
<keyword evidence="3" id="KW-1185">Reference proteome</keyword>
<dbReference type="Proteomes" id="UP001597280">
    <property type="component" value="Unassembled WGS sequence"/>
</dbReference>
<evidence type="ECO:0008006" key="4">
    <source>
        <dbReference type="Google" id="ProtNLM"/>
    </source>
</evidence>
<reference evidence="3" key="1">
    <citation type="journal article" date="2019" name="Int. J. Syst. Evol. Microbiol.">
        <title>The Global Catalogue of Microorganisms (GCM) 10K type strain sequencing project: providing services to taxonomists for standard genome sequencing and annotation.</title>
        <authorList>
            <consortium name="The Broad Institute Genomics Platform"/>
            <consortium name="The Broad Institute Genome Sequencing Center for Infectious Disease"/>
            <person name="Wu L."/>
            <person name="Ma J."/>
        </authorList>
    </citation>
    <scope>NUCLEOTIDE SEQUENCE [LARGE SCALE GENOMIC DNA]</scope>
    <source>
        <strain evidence="3">JCM 11650</strain>
    </source>
</reference>
<proteinExistence type="predicted"/>
<evidence type="ECO:0000313" key="3">
    <source>
        <dbReference type="Proteomes" id="UP001597280"/>
    </source>
</evidence>
<comment type="caution">
    <text evidence="2">The sequence shown here is derived from an EMBL/GenBank/DDBJ whole genome shotgun (WGS) entry which is preliminary data.</text>
</comment>
<gene>
    <name evidence="2" type="ORF">ACFSDA_08060</name>
</gene>
<sequence length="155" mass="17229">MSLLDRLRRRTTPTPPAPLTVEERGRQHHDEIRTMLREQAASSPIQAAHIAAGSVDGTHYLELLEPIKQAKREGRLDDALALAYQAIQGAEGDRGAYGPAPAYTEHAAIILRKLGRLDEEAAVLDRYLAWLTPEQRTGHRLEERRAKVRALQAAA</sequence>
<accession>A0ABW4PW32</accession>
<dbReference type="EMBL" id="JBHUFL010000002">
    <property type="protein sequence ID" value="MFD1835032.1"/>
    <property type="molecule type" value="Genomic_DNA"/>
</dbReference>
<evidence type="ECO:0000256" key="1">
    <source>
        <dbReference type="SAM" id="MobiDB-lite"/>
    </source>
</evidence>
<organism evidence="2 3">
    <name type="scientific">Brachybacterium rhamnosum</name>
    <dbReference type="NCBI Taxonomy" id="173361"/>
    <lineage>
        <taxon>Bacteria</taxon>
        <taxon>Bacillati</taxon>
        <taxon>Actinomycetota</taxon>
        <taxon>Actinomycetes</taxon>
        <taxon>Micrococcales</taxon>
        <taxon>Dermabacteraceae</taxon>
        <taxon>Brachybacterium</taxon>
    </lineage>
</organism>
<feature type="region of interest" description="Disordered" evidence="1">
    <location>
        <begin position="1"/>
        <end position="26"/>
    </location>
</feature>
<name>A0ABW4PW32_9MICO</name>